<reference evidence="1" key="1">
    <citation type="submission" date="2020-04" db="EMBL/GenBank/DDBJ databases">
        <authorList>
            <person name="Zhang T."/>
        </authorList>
    </citation>
    <scope>NUCLEOTIDE SEQUENCE</scope>
    <source>
        <strain evidence="1">HKST-UBA12</strain>
    </source>
</reference>
<proteinExistence type="predicted"/>
<reference evidence="1" key="2">
    <citation type="journal article" date="2021" name="Microbiome">
        <title>Successional dynamics and alternative stable states in a saline activated sludge microbial community over 9 years.</title>
        <authorList>
            <person name="Wang Y."/>
            <person name="Ye J."/>
            <person name="Ju F."/>
            <person name="Liu L."/>
            <person name="Boyd J.A."/>
            <person name="Deng Y."/>
            <person name="Parks D.H."/>
            <person name="Jiang X."/>
            <person name="Yin X."/>
            <person name="Woodcroft B.J."/>
            <person name="Tyson G.W."/>
            <person name="Hugenholtz P."/>
            <person name="Polz M.F."/>
            <person name="Zhang T."/>
        </authorList>
    </citation>
    <scope>NUCLEOTIDE SEQUENCE</scope>
    <source>
        <strain evidence="1">HKST-UBA12</strain>
    </source>
</reference>
<evidence type="ECO:0000313" key="1">
    <source>
        <dbReference type="EMBL" id="MCA9379524.1"/>
    </source>
</evidence>
<dbReference type="Proteomes" id="UP000760819">
    <property type="component" value="Unassembled WGS sequence"/>
</dbReference>
<name>A0A955I822_9BACT</name>
<dbReference type="EMBL" id="JAGQLI010000220">
    <property type="protein sequence ID" value="MCA9379524.1"/>
    <property type="molecule type" value="Genomic_DNA"/>
</dbReference>
<protein>
    <submittedName>
        <fullName evidence="1">Alpha-amylase</fullName>
    </submittedName>
</protein>
<accession>A0A955I822</accession>
<sequence>ADVERDLSAWKSNAMQHDALAKVYALEPEILASGDAELIDDWRRLQTSDHFYYMCTKWFADGDVHKYFNPYESPYEAFIAFMNVLQDVRLRLNPASPAI</sequence>
<feature type="non-terminal residue" evidence="1">
    <location>
        <position position="1"/>
    </location>
</feature>
<organism evidence="1 2">
    <name type="scientific">Candidatus Dojkabacteria bacterium</name>
    <dbReference type="NCBI Taxonomy" id="2099670"/>
    <lineage>
        <taxon>Bacteria</taxon>
        <taxon>Candidatus Dojkabacteria</taxon>
    </lineage>
</organism>
<gene>
    <name evidence="1" type="ORF">KC640_03780</name>
</gene>
<dbReference type="AlphaFoldDB" id="A0A955I822"/>
<evidence type="ECO:0000313" key="2">
    <source>
        <dbReference type="Proteomes" id="UP000760819"/>
    </source>
</evidence>
<comment type="caution">
    <text evidence="1">The sequence shown here is derived from an EMBL/GenBank/DDBJ whole genome shotgun (WGS) entry which is preliminary data.</text>
</comment>